<evidence type="ECO:0000256" key="2">
    <source>
        <dbReference type="SAM" id="SignalP"/>
    </source>
</evidence>
<proteinExistence type="predicted"/>
<organism evidence="3 4">
    <name type="scientific">Periconia digitata</name>
    <dbReference type="NCBI Taxonomy" id="1303443"/>
    <lineage>
        <taxon>Eukaryota</taxon>
        <taxon>Fungi</taxon>
        <taxon>Dikarya</taxon>
        <taxon>Ascomycota</taxon>
        <taxon>Pezizomycotina</taxon>
        <taxon>Dothideomycetes</taxon>
        <taxon>Pleosporomycetidae</taxon>
        <taxon>Pleosporales</taxon>
        <taxon>Massarineae</taxon>
        <taxon>Periconiaceae</taxon>
        <taxon>Periconia</taxon>
    </lineage>
</organism>
<evidence type="ECO:0000256" key="1">
    <source>
        <dbReference type="SAM" id="MobiDB-lite"/>
    </source>
</evidence>
<dbReference type="EMBL" id="CAOQHR010000009">
    <property type="protein sequence ID" value="CAI6339163.1"/>
    <property type="molecule type" value="Genomic_DNA"/>
</dbReference>
<dbReference type="Proteomes" id="UP001152607">
    <property type="component" value="Unassembled WGS sequence"/>
</dbReference>
<feature type="compositionally biased region" description="Low complexity" evidence="1">
    <location>
        <begin position="293"/>
        <end position="352"/>
    </location>
</feature>
<keyword evidence="4" id="KW-1185">Reference proteome</keyword>
<evidence type="ECO:0000313" key="4">
    <source>
        <dbReference type="Proteomes" id="UP001152607"/>
    </source>
</evidence>
<dbReference type="PRINTS" id="PR01217">
    <property type="entry name" value="PRICHEXTENSN"/>
</dbReference>
<evidence type="ECO:0000313" key="3">
    <source>
        <dbReference type="EMBL" id="CAI6339163.1"/>
    </source>
</evidence>
<dbReference type="Gene3D" id="3.90.280.10">
    <property type="entry name" value="PEBP-like"/>
    <property type="match status" value="1"/>
</dbReference>
<feature type="compositionally biased region" description="Polar residues" evidence="1">
    <location>
        <begin position="353"/>
        <end position="364"/>
    </location>
</feature>
<feature type="compositionally biased region" description="Gly residues" evidence="1">
    <location>
        <begin position="187"/>
        <end position="197"/>
    </location>
</feature>
<feature type="compositionally biased region" description="Low complexity" evidence="1">
    <location>
        <begin position="247"/>
        <end position="260"/>
    </location>
</feature>
<sequence length="383" mass="37905">MVSIRLVRAALAASILSVTAAQASVPKDLSAGFEDSGVELQASFTGSATEGFKDGSTFTKDQVGKVPAFALGDSSGISTTTLYTVLMVDTTQDNARILHYARANFKVSSIVNIESQDDPLLAYKAPGAFGETGDARKYTFLLYKNPQRQRITSLDLPEEGKPFDIKKFQTDNGLPDPGAGLGMTVNLGGGSGEGSGAGDSPSSSSSAAGGERTSAANPPSAPSSAAASSSAASPQRPTGPAAPAPAPTSSSEARPSSEPAAPSPPSPTNRPGSQPEPEAPAGQSSQQPASTLQTSAQAPPADATAAPGTPDAPASPDAPAAPPSEEAAPPAQRPSAAPTTPSTPSGTGSSPALQTVSGASSLSRGNYGVFAGVAAAVAAALFV</sequence>
<feature type="compositionally biased region" description="Low complexity" evidence="1">
    <location>
        <begin position="198"/>
        <end position="239"/>
    </location>
</feature>
<dbReference type="OrthoDB" id="5231984at2759"/>
<dbReference type="AlphaFoldDB" id="A0A9W4URS1"/>
<feature type="region of interest" description="Disordered" evidence="1">
    <location>
        <begin position="167"/>
        <end position="365"/>
    </location>
</feature>
<dbReference type="InterPro" id="IPR036610">
    <property type="entry name" value="PEBP-like_sf"/>
</dbReference>
<gene>
    <name evidence="3" type="ORF">PDIGIT_LOCUS12310</name>
</gene>
<dbReference type="CDD" id="cd00866">
    <property type="entry name" value="PEBP_euk"/>
    <property type="match status" value="1"/>
</dbReference>
<keyword evidence="2" id="KW-0732">Signal</keyword>
<feature type="compositionally biased region" description="Polar residues" evidence="1">
    <location>
        <begin position="282"/>
        <end position="292"/>
    </location>
</feature>
<dbReference type="SUPFAM" id="SSF49777">
    <property type="entry name" value="PEBP-like"/>
    <property type="match status" value="1"/>
</dbReference>
<feature type="signal peptide" evidence="2">
    <location>
        <begin position="1"/>
        <end position="23"/>
    </location>
</feature>
<name>A0A9W4URS1_9PLEO</name>
<reference evidence="3" key="1">
    <citation type="submission" date="2023-01" db="EMBL/GenBank/DDBJ databases">
        <authorList>
            <person name="Van Ghelder C."/>
            <person name="Rancurel C."/>
        </authorList>
    </citation>
    <scope>NUCLEOTIDE SEQUENCE</scope>
    <source>
        <strain evidence="3">CNCM I-4278</strain>
    </source>
</reference>
<feature type="chain" id="PRO_5040781320" evidence="2">
    <location>
        <begin position="24"/>
        <end position="383"/>
    </location>
</feature>
<dbReference type="InterPro" id="IPR035810">
    <property type="entry name" value="PEBP_euk"/>
</dbReference>
<accession>A0A9W4URS1</accession>
<comment type="caution">
    <text evidence="3">The sequence shown here is derived from an EMBL/GenBank/DDBJ whole genome shotgun (WGS) entry which is preliminary data.</text>
</comment>
<protein>
    <submittedName>
        <fullName evidence="3">Uncharacterized protein</fullName>
    </submittedName>
</protein>